<dbReference type="EnsemblProtists" id="EKX54121">
    <property type="protein sequence ID" value="EKX54121"/>
    <property type="gene ID" value="GUITHDRAFT_100367"/>
</dbReference>
<dbReference type="Pfam" id="PF13202">
    <property type="entry name" value="EF-hand_5"/>
    <property type="match status" value="2"/>
</dbReference>
<dbReference type="GeneID" id="17310897"/>
<name>L1JZT7_GUITC</name>
<dbReference type="EMBL" id="JH992968">
    <property type="protein sequence ID" value="EKX54121.1"/>
    <property type="molecule type" value="Genomic_DNA"/>
</dbReference>
<dbReference type="Proteomes" id="UP000011087">
    <property type="component" value="Unassembled WGS sequence"/>
</dbReference>
<keyword evidence="1" id="KW-0479">Metal-binding</keyword>
<evidence type="ECO:0000256" key="2">
    <source>
        <dbReference type="ARBA" id="ARBA00022737"/>
    </source>
</evidence>
<dbReference type="OrthoDB" id="26525at2759"/>
<dbReference type="PaxDb" id="55529-EKX54121"/>
<evidence type="ECO:0000256" key="1">
    <source>
        <dbReference type="ARBA" id="ARBA00022723"/>
    </source>
</evidence>
<dbReference type="PANTHER" id="PTHR34524">
    <property type="entry name" value="CALCYPHOSIN"/>
    <property type="match status" value="1"/>
</dbReference>
<dbReference type="GO" id="GO:0005509">
    <property type="term" value="F:calcium ion binding"/>
    <property type="evidence" value="ECO:0007669"/>
    <property type="project" value="InterPro"/>
</dbReference>
<sequence length="294" mass="32345">MAIVAMAVLLGHVQGAQKLGKVPGLDESTNDQQEQAFNSADKNGDRKLSLSEYKEMLTQAMKSYGSEEALQQQEAKVQELFNKLDKNLDGSIAHDEWLVAVAEGQKQAQEAAAMQAAAQETKLKMVFDAADSNRDEHLDLNELWEGFKTYGYGKEQIDVFFTVGDQDKNGLLNFEEFKVGREGMQKAREVEAMMDSLGSEEDQLKAFHDADINKDGSLTLLEYQKAFEDFMAAVAGDSAPQSIDVGQIAEMYKGYDTDGNGGVSLEEWKAAVKTNMARTQAEREALKSSSQGAI</sequence>
<dbReference type="InterPro" id="IPR002048">
    <property type="entry name" value="EF_hand_dom"/>
</dbReference>
<feature type="signal peptide" evidence="5">
    <location>
        <begin position="1"/>
        <end position="15"/>
    </location>
</feature>
<gene>
    <name evidence="7" type="ORF">GUITHDRAFT_100367</name>
</gene>
<dbReference type="STRING" id="905079.L1JZT7"/>
<dbReference type="SMART" id="SM00054">
    <property type="entry name" value="EFh"/>
    <property type="match status" value="6"/>
</dbReference>
<evidence type="ECO:0000313" key="8">
    <source>
        <dbReference type="EnsemblProtists" id="EKX54121"/>
    </source>
</evidence>
<dbReference type="InterPro" id="IPR051581">
    <property type="entry name" value="Ca-bind"/>
</dbReference>
<keyword evidence="9" id="KW-1185">Reference proteome</keyword>
<evidence type="ECO:0000313" key="7">
    <source>
        <dbReference type="EMBL" id="EKX54121.1"/>
    </source>
</evidence>
<dbReference type="AlphaFoldDB" id="L1JZT7"/>
<dbReference type="SUPFAM" id="SSF47473">
    <property type="entry name" value="EF-hand"/>
    <property type="match status" value="2"/>
</dbReference>
<evidence type="ECO:0000256" key="5">
    <source>
        <dbReference type="SAM" id="SignalP"/>
    </source>
</evidence>
<protein>
    <recommendedName>
        <fullName evidence="6">EF-hand domain-containing protein</fullName>
    </recommendedName>
</protein>
<feature type="domain" description="EF-hand" evidence="6">
    <location>
        <begin position="198"/>
        <end position="233"/>
    </location>
</feature>
<feature type="domain" description="EF-hand" evidence="6">
    <location>
        <begin position="118"/>
        <end position="153"/>
    </location>
</feature>
<evidence type="ECO:0000256" key="3">
    <source>
        <dbReference type="ARBA" id="ARBA00022837"/>
    </source>
</evidence>
<feature type="domain" description="EF-hand" evidence="6">
    <location>
        <begin position="243"/>
        <end position="278"/>
    </location>
</feature>
<dbReference type="HOGENOM" id="CLU_948150_0_0_1"/>
<keyword evidence="5" id="KW-0732">Signal</keyword>
<dbReference type="RefSeq" id="XP_005841101.1">
    <property type="nucleotide sequence ID" value="XM_005841044.1"/>
</dbReference>
<feature type="region of interest" description="Disordered" evidence="4">
    <location>
        <begin position="22"/>
        <end position="44"/>
    </location>
</feature>
<feature type="domain" description="EF-hand" evidence="6">
    <location>
        <begin position="72"/>
        <end position="107"/>
    </location>
</feature>
<evidence type="ECO:0000256" key="4">
    <source>
        <dbReference type="SAM" id="MobiDB-lite"/>
    </source>
</evidence>
<dbReference type="CDD" id="cd00051">
    <property type="entry name" value="EFh"/>
    <property type="match status" value="1"/>
</dbReference>
<organism evidence="7">
    <name type="scientific">Guillardia theta (strain CCMP2712)</name>
    <name type="common">Cryptophyte</name>
    <dbReference type="NCBI Taxonomy" id="905079"/>
    <lineage>
        <taxon>Eukaryota</taxon>
        <taxon>Cryptophyceae</taxon>
        <taxon>Pyrenomonadales</taxon>
        <taxon>Geminigeraceae</taxon>
        <taxon>Guillardia</taxon>
    </lineage>
</organism>
<dbReference type="PROSITE" id="PS00018">
    <property type="entry name" value="EF_HAND_1"/>
    <property type="match status" value="3"/>
</dbReference>
<dbReference type="KEGG" id="gtt:GUITHDRAFT_100367"/>
<keyword evidence="2" id="KW-0677">Repeat</keyword>
<dbReference type="Pfam" id="PF13499">
    <property type="entry name" value="EF-hand_7"/>
    <property type="match status" value="2"/>
</dbReference>
<feature type="compositionally biased region" description="Polar residues" evidence="4">
    <location>
        <begin position="30"/>
        <end position="41"/>
    </location>
</feature>
<dbReference type="InterPro" id="IPR011992">
    <property type="entry name" value="EF-hand-dom_pair"/>
</dbReference>
<dbReference type="PROSITE" id="PS50222">
    <property type="entry name" value="EF_HAND_2"/>
    <property type="match status" value="5"/>
</dbReference>
<reference evidence="7 9" key="1">
    <citation type="journal article" date="2012" name="Nature">
        <title>Algal genomes reveal evolutionary mosaicism and the fate of nucleomorphs.</title>
        <authorList>
            <consortium name="DOE Joint Genome Institute"/>
            <person name="Curtis B.A."/>
            <person name="Tanifuji G."/>
            <person name="Burki F."/>
            <person name="Gruber A."/>
            <person name="Irimia M."/>
            <person name="Maruyama S."/>
            <person name="Arias M.C."/>
            <person name="Ball S.G."/>
            <person name="Gile G.H."/>
            <person name="Hirakawa Y."/>
            <person name="Hopkins J.F."/>
            <person name="Kuo A."/>
            <person name="Rensing S.A."/>
            <person name="Schmutz J."/>
            <person name="Symeonidi A."/>
            <person name="Elias M."/>
            <person name="Eveleigh R.J."/>
            <person name="Herman E.K."/>
            <person name="Klute M.J."/>
            <person name="Nakayama T."/>
            <person name="Obornik M."/>
            <person name="Reyes-Prieto A."/>
            <person name="Armbrust E.V."/>
            <person name="Aves S.J."/>
            <person name="Beiko R.G."/>
            <person name="Coutinho P."/>
            <person name="Dacks J.B."/>
            <person name="Durnford D.G."/>
            <person name="Fast N.M."/>
            <person name="Green B.R."/>
            <person name="Grisdale C.J."/>
            <person name="Hempel F."/>
            <person name="Henrissat B."/>
            <person name="Hoppner M.P."/>
            <person name="Ishida K."/>
            <person name="Kim E."/>
            <person name="Koreny L."/>
            <person name="Kroth P.G."/>
            <person name="Liu Y."/>
            <person name="Malik S.B."/>
            <person name="Maier U.G."/>
            <person name="McRose D."/>
            <person name="Mock T."/>
            <person name="Neilson J.A."/>
            <person name="Onodera N.T."/>
            <person name="Poole A.M."/>
            <person name="Pritham E.J."/>
            <person name="Richards T.A."/>
            <person name="Rocap G."/>
            <person name="Roy S.W."/>
            <person name="Sarai C."/>
            <person name="Schaack S."/>
            <person name="Shirato S."/>
            <person name="Slamovits C.H."/>
            <person name="Spencer D.F."/>
            <person name="Suzuki S."/>
            <person name="Worden A.Z."/>
            <person name="Zauner S."/>
            <person name="Barry K."/>
            <person name="Bell C."/>
            <person name="Bharti A.K."/>
            <person name="Crow J.A."/>
            <person name="Grimwood J."/>
            <person name="Kramer R."/>
            <person name="Lindquist E."/>
            <person name="Lucas S."/>
            <person name="Salamov A."/>
            <person name="McFadden G.I."/>
            <person name="Lane C.E."/>
            <person name="Keeling P.J."/>
            <person name="Gray M.W."/>
            <person name="Grigoriev I.V."/>
            <person name="Archibald J.M."/>
        </authorList>
    </citation>
    <scope>NUCLEOTIDE SEQUENCE</scope>
    <source>
        <strain evidence="7 9">CCMP2712</strain>
    </source>
</reference>
<accession>L1JZT7</accession>
<dbReference type="InterPro" id="IPR018247">
    <property type="entry name" value="EF_Hand_1_Ca_BS"/>
</dbReference>
<dbReference type="Gene3D" id="1.10.238.10">
    <property type="entry name" value="EF-hand"/>
    <property type="match status" value="3"/>
</dbReference>
<dbReference type="eggNOG" id="KOG0027">
    <property type="taxonomic scope" value="Eukaryota"/>
</dbReference>
<keyword evidence="3" id="KW-0106">Calcium</keyword>
<reference evidence="8" key="3">
    <citation type="submission" date="2016-03" db="UniProtKB">
        <authorList>
            <consortium name="EnsemblProtists"/>
        </authorList>
    </citation>
    <scope>IDENTIFICATION</scope>
</reference>
<proteinExistence type="predicted"/>
<evidence type="ECO:0000259" key="6">
    <source>
        <dbReference type="PROSITE" id="PS50222"/>
    </source>
</evidence>
<reference evidence="9" key="2">
    <citation type="submission" date="2012-11" db="EMBL/GenBank/DDBJ databases">
        <authorList>
            <person name="Kuo A."/>
            <person name="Curtis B.A."/>
            <person name="Tanifuji G."/>
            <person name="Burki F."/>
            <person name="Gruber A."/>
            <person name="Irimia M."/>
            <person name="Maruyama S."/>
            <person name="Arias M.C."/>
            <person name="Ball S.G."/>
            <person name="Gile G.H."/>
            <person name="Hirakawa Y."/>
            <person name="Hopkins J.F."/>
            <person name="Rensing S.A."/>
            <person name="Schmutz J."/>
            <person name="Symeonidi A."/>
            <person name="Elias M."/>
            <person name="Eveleigh R.J."/>
            <person name="Herman E.K."/>
            <person name="Klute M.J."/>
            <person name="Nakayama T."/>
            <person name="Obornik M."/>
            <person name="Reyes-Prieto A."/>
            <person name="Armbrust E.V."/>
            <person name="Aves S.J."/>
            <person name="Beiko R.G."/>
            <person name="Coutinho P."/>
            <person name="Dacks J.B."/>
            <person name="Durnford D.G."/>
            <person name="Fast N.M."/>
            <person name="Green B.R."/>
            <person name="Grisdale C."/>
            <person name="Hempe F."/>
            <person name="Henrissat B."/>
            <person name="Hoppner M.P."/>
            <person name="Ishida K.-I."/>
            <person name="Kim E."/>
            <person name="Koreny L."/>
            <person name="Kroth P.G."/>
            <person name="Liu Y."/>
            <person name="Malik S.-B."/>
            <person name="Maier U.G."/>
            <person name="McRose D."/>
            <person name="Mock T."/>
            <person name="Neilson J.A."/>
            <person name="Onodera N.T."/>
            <person name="Poole A.M."/>
            <person name="Pritham E.J."/>
            <person name="Richards T.A."/>
            <person name="Rocap G."/>
            <person name="Roy S.W."/>
            <person name="Sarai C."/>
            <person name="Schaack S."/>
            <person name="Shirato S."/>
            <person name="Slamovits C.H."/>
            <person name="Spencer D.F."/>
            <person name="Suzuki S."/>
            <person name="Worden A.Z."/>
            <person name="Zauner S."/>
            <person name="Barry K."/>
            <person name="Bell C."/>
            <person name="Bharti A.K."/>
            <person name="Crow J.A."/>
            <person name="Grimwood J."/>
            <person name="Kramer R."/>
            <person name="Lindquist E."/>
            <person name="Lucas S."/>
            <person name="Salamov A."/>
            <person name="McFadden G.I."/>
            <person name="Lane C.E."/>
            <person name="Keeling P.J."/>
            <person name="Gray M.W."/>
            <person name="Grigoriev I.V."/>
            <person name="Archibald J.M."/>
        </authorList>
    </citation>
    <scope>NUCLEOTIDE SEQUENCE</scope>
    <source>
        <strain evidence="9">CCMP2712</strain>
    </source>
</reference>
<feature type="chain" id="PRO_5011944468" description="EF-hand domain-containing protein" evidence="5">
    <location>
        <begin position="16"/>
        <end position="294"/>
    </location>
</feature>
<dbReference type="PANTHER" id="PTHR34524:SF6">
    <property type="entry name" value="CALCYPHOSINE LIKE"/>
    <property type="match status" value="1"/>
</dbReference>
<feature type="domain" description="EF-hand" evidence="6">
    <location>
        <begin position="28"/>
        <end position="63"/>
    </location>
</feature>
<evidence type="ECO:0000313" key="9">
    <source>
        <dbReference type="Proteomes" id="UP000011087"/>
    </source>
</evidence>